<organism evidence="1 2">
    <name type="scientific">Glaesserella parasuis</name>
    <name type="common">Haemophilus parasuis</name>
    <dbReference type="NCBI Taxonomy" id="738"/>
    <lineage>
        <taxon>Bacteria</taxon>
        <taxon>Pseudomonadati</taxon>
        <taxon>Pseudomonadota</taxon>
        <taxon>Gammaproteobacteria</taxon>
        <taxon>Pasteurellales</taxon>
        <taxon>Pasteurellaceae</taxon>
        <taxon>Glaesserella</taxon>
    </lineage>
</organism>
<dbReference type="Proteomes" id="UP001148834">
    <property type="component" value="Unassembled WGS sequence"/>
</dbReference>
<proteinExistence type="predicted"/>
<comment type="caution">
    <text evidence="1">The sequence shown here is derived from an EMBL/GenBank/DDBJ whole genome shotgun (WGS) entry which is preliminary data.</text>
</comment>
<dbReference type="AlphaFoldDB" id="A0A6M8T033"/>
<gene>
    <name evidence="1" type="ORF">N5925_01680</name>
</gene>
<evidence type="ECO:0000313" key="2">
    <source>
        <dbReference type="Proteomes" id="UP001148834"/>
    </source>
</evidence>
<dbReference type="RefSeq" id="WP_021116892.1">
    <property type="nucleotide sequence ID" value="NZ_CP054198.1"/>
</dbReference>
<accession>A0A6M8T033</accession>
<dbReference type="OrthoDB" id="6455404at2"/>
<evidence type="ECO:0000313" key="1">
    <source>
        <dbReference type="EMBL" id="MDD2167333.1"/>
    </source>
</evidence>
<protein>
    <submittedName>
        <fullName evidence="1">DUF637 domain-containing protein</fullName>
    </submittedName>
</protein>
<dbReference type="EMBL" id="JAODIR010000005">
    <property type="protein sequence ID" value="MDD2167333.1"/>
    <property type="molecule type" value="Genomic_DNA"/>
</dbReference>
<name>A0A6M8T033_GLAPU</name>
<sequence>MQILAVNLPLVLSTSGISLACTEVQITDSEKQKSLTGKTAEETLQSLNRDVANANPKLEKQDLQAIQESQEATQIVAEMGAKAVGDLAKMMNWEEGSPQKIALHGLIGYLSAKVGGGNTTQLVPFQQWAVNTSTAKLQIICNIPYRIVIKLYLV</sequence>
<reference evidence="1" key="1">
    <citation type="submission" date="2022-09" db="EMBL/GenBank/DDBJ databases">
        <title>Molecular characterization of Glaesserella parasuis strains circulating in commercial swine farms using whole-genome sequencing.</title>
        <authorList>
            <person name="Mugabi R."/>
            <person name="Clavijo M."/>
            <person name="Li G."/>
        </authorList>
    </citation>
    <scope>NUCLEOTIDE SEQUENCE</scope>
    <source>
        <strain evidence="1">0435-53</strain>
    </source>
</reference>